<comment type="caution">
    <text evidence="5">The sequence shown here is derived from an EMBL/GenBank/DDBJ whole genome shotgun (WGS) entry which is preliminary data.</text>
</comment>
<dbReference type="PANTHER" id="PTHR47985">
    <property type="entry name" value="OS07G0668900 PROTEIN"/>
    <property type="match status" value="1"/>
</dbReference>
<gene>
    <name evidence="5" type="primary">PBL3_4</name>
    <name evidence="5" type="ORF">CK203_085459</name>
</gene>
<feature type="compositionally biased region" description="Low complexity" evidence="4">
    <location>
        <begin position="85"/>
        <end position="95"/>
    </location>
</feature>
<evidence type="ECO:0000313" key="6">
    <source>
        <dbReference type="Proteomes" id="UP000288805"/>
    </source>
</evidence>
<keyword evidence="5" id="KW-0808">Transferase</keyword>
<name>A0A438BUP8_VITVI</name>
<dbReference type="Proteomes" id="UP000288805">
    <property type="component" value="Unassembled WGS sequence"/>
</dbReference>
<dbReference type="Gene3D" id="1.10.510.10">
    <property type="entry name" value="Transferase(Phosphotransferase) domain 1"/>
    <property type="match status" value="1"/>
</dbReference>
<evidence type="ECO:0000256" key="2">
    <source>
        <dbReference type="ARBA" id="ARBA00022527"/>
    </source>
</evidence>
<dbReference type="GO" id="GO:0004674">
    <property type="term" value="F:protein serine/threonine kinase activity"/>
    <property type="evidence" value="ECO:0007669"/>
    <property type="project" value="UniProtKB-KW"/>
</dbReference>
<accession>A0A438BUP8</accession>
<keyword evidence="2" id="KW-0723">Serine/threonine-protein kinase</keyword>
<proteinExistence type="predicted"/>
<dbReference type="PANTHER" id="PTHR47985:SF44">
    <property type="entry name" value="SERINE_THREONINE-PROTEIN KINASE PBS1"/>
    <property type="match status" value="1"/>
</dbReference>
<reference evidence="5 6" key="1">
    <citation type="journal article" date="2018" name="PLoS Genet.">
        <title>Population sequencing reveals clonal diversity and ancestral inbreeding in the grapevine cultivar Chardonnay.</title>
        <authorList>
            <person name="Roach M.J."/>
            <person name="Johnson D.L."/>
            <person name="Bohlmann J."/>
            <person name="van Vuuren H.J."/>
            <person name="Jones S.J."/>
            <person name="Pretorius I.S."/>
            <person name="Schmidt S.A."/>
            <person name="Borneman A.R."/>
        </authorList>
    </citation>
    <scope>NUCLEOTIDE SEQUENCE [LARGE SCALE GENOMIC DNA]</scope>
    <source>
        <strain evidence="6">cv. Chardonnay</strain>
        <tissue evidence="5">Leaf</tissue>
    </source>
</reference>
<evidence type="ECO:0000256" key="1">
    <source>
        <dbReference type="ARBA" id="ARBA00004370"/>
    </source>
</evidence>
<keyword evidence="3" id="KW-0472">Membrane</keyword>
<dbReference type="EMBL" id="QGNW01002614">
    <property type="protein sequence ID" value="RVW14648.1"/>
    <property type="molecule type" value="Genomic_DNA"/>
</dbReference>
<dbReference type="GO" id="GO:0016020">
    <property type="term" value="C:membrane"/>
    <property type="evidence" value="ECO:0007669"/>
    <property type="project" value="UniProtKB-SubCell"/>
</dbReference>
<protein>
    <submittedName>
        <fullName evidence="5">Putative serine/threonine-protein kinase PBL3</fullName>
    </submittedName>
</protein>
<feature type="region of interest" description="Disordered" evidence="4">
    <location>
        <begin position="83"/>
        <end position="128"/>
    </location>
</feature>
<dbReference type="InterPro" id="IPR011009">
    <property type="entry name" value="Kinase-like_dom_sf"/>
</dbReference>
<organism evidence="5 6">
    <name type="scientific">Vitis vinifera</name>
    <name type="common">Grape</name>
    <dbReference type="NCBI Taxonomy" id="29760"/>
    <lineage>
        <taxon>Eukaryota</taxon>
        <taxon>Viridiplantae</taxon>
        <taxon>Streptophyta</taxon>
        <taxon>Embryophyta</taxon>
        <taxon>Tracheophyta</taxon>
        <taxon>Spermatophyta</taxon>
        <taxon>Magnoliopsida</taxon>
        <taxon>eudicotyledons</taxon>
        <taxon>Gunneridae</taxon>
        <taxon>Pentapetalae</taxon>
        <taxon>rosids</taxon>
        <taxon>Vitales</taxon>
        <taxon>Vitaceae</taxon>
        <taxon>Viteae</taxon>
        <taxon>Vitis</taxon>
    </lineage>
</organism>
<sequence>MHQGHLSTRCDIYSFGVVLLEILSGRRAIDKTKPRAEEKLVSWARPYLNDKKMFYRIMDSRMEGGYPKTGAYIASTLALQHCRTSQSAQQSAPSPVGRSTVGSSNPSPHPHPPQNPHHLPILLSLPNS</sequence>
<evidence type="ECO:0000256" key="3">
    <source>
        <dbReference type="ARBA" id="ARBA00023136"/>
    </source>
</evidence>
<evidence type="ECO:0000313" key="5">
    <source>
        <dbReference type="EMBL" id="RVW14648.1"/>
    </source>
</evidence>
<dbReference type="AlphaFoldDB" id="A0A438BUP8"/>
<comment type="subcellular location">
    <subcellularLocation>
        <location evidence="1">Membrane</location>
    </subcellularLocation>
</comment>
<keyword evidence="5" id="KW-0418">Kinase</keyword>
<evidence type="ECO:0000256" key="4">
    <source>
        <dbReference type="SAM" id="MobiDB-lite"/>
    </source>
</evidence>
<dbReference type="SUPFAM" id="SSF56112">
    <property type="entry name" value="Protein kinase-like (PK-like)"/>
    <property type="match status" value="1"/>
</dbReference>